<protein>
    <submittedName>
        <fullName evidence="1">Uncharacterized protein</fullName>
    </submittedName>
</protein>
<evidence type="ECO:0000313" key="1">
    <source>
        <dbReference type="EMBL" id="SFG81267.1"/>
    </source>
</evidence>
<sequence>MPPFPVPPLALGMTFAQDYEHTYRRGTALLWTSRTTSPAFILALAREPARMRAAGYVHFIVGDRGMTAVWWPENCKLDDAEIAALQADVDALVAAEAAAVIEAAAAREVALAKLAAGTRAKAARLLPTLAELVSKGAWQLGRSLPEATELVAFSPLPDSSAWRVCELVSRAEATRARAETRLRQLAPEAWLKLAADPDVRAAALEGCRLLSALDQDRASKRNDLGWGQDDTGVGHLLAEREELTEREAAHALRLLHHHRRQLPAVIRSRAFDAAIQPGVLSL</sequence>
<reference evidence="2" key="1">
    <citation type="submission" date="2016-10" db="EMBL/GenBank/DDBJ databases">
        <authorList>
            <person name="Varghese N."/>
            <person name="Submissions S."/>
        </authorList>
    </citation>
    <scope>NUCLEOTIDE SEQUENCE [LARGE SCALE GENOMIC DNA]</scope>
    <source>
        <strain evidence="2">Gh-105</strain>
    </source>
</reference>
<gene>
    <name evidence="1" type="ORF">SAMN05192565_11235</name>
</gene>
<dbReference type="STRING" id="582675.SAMN05192565_11235"/>
<evidence type="ECO:0000313" key="2">
    <source>
        <dbReference type="Proteomes" id="UP000199229"/>
    </source>
</evidence>
<keyword evidence="2" id="KW-1185">Reference proteome</keyword>
<organism evidence="1 2">
    <name type="scientific">Methylobacterium gossipiicola</name>
    <dbReference type="NCBI Taxonomy" id="582675"/>
    <lineage>
        <taxon>Bacteria</taxon>
        <taxon>Pseudomonadati</taxon>
        <taxon>Pseudomonadota</taxon>
        <taxon>Alphaproteobacteria</taxon>
        <taxon>Hyphomicrobiales</taxon>
        <taxon>Methylobacteriaceae</taxon>
        <taxon>Methylobacterium</taxon>
    </lineage>
</organism>
<proteinExistence type="predicted"/>
<dbReference type="Proteomes" id="UP000199229">
    <property type="component" value="Unassembled WGS sequence"/>
</dbReference>
<accession>A0A1I2UZJ0</accession>
<dbReference type="AlphaFoldDB" id="A0A1I2UZJ0"/>
<name>A0A1I2UZJ0_9HYPH</name>
<dbReference type="EMBL" id="FOPM01000012">
    <property type="protein sequence ID" value="SFG81267.1"/>
    <property type="molecule type" value="Genomic_DNA"/>
</dbReference>